<protein>
    <submittedName>
        <fullName evidence="1">Tau 95 subunit of transcription factor TFIIIC</fullName>
    </submittedName>
</protein>
<comment type="caution">
    <text evidence="1">The sequence shown here is derived from an EMBL/GenBank/DDBJ whole genome shotgun (WGS) entry which is preliminary data.</text>
</comment>
<dbReference type="EMBL" id="JAPDRQ010000006">
    <property type="protein sequence ID" value="KAJ9663858.1"/>
    <property type="molecule type" value="Genomic_DNA"/>
</dbReference>
<evidence type="ECO:0000313" key="2">
    <source>
        <dbReference type="Proteomes" id="UP001172386"/>
    </source>
</evidence>
<keyword evidence="2" id="KW-1185">Reference proteome</keyword>
<name>A0ACC3AJY2_9EURO</name>
<organism evidence="1 2">
    <name type="scientific">Neophaeococcomyces mojaviensis</name>
    <dbReference type="NCBI Taxonomy" id="3383035"/>
    <lineage>
        <taxon>Eukaryota</taxon>
        <taxon>Fungi</taxon>
        <taxon>Dikarya</taxon>
        <taxon>Ascomycota</taxon>
        <taxon>Pezizomycotina</taxon>
        <taxon>Eurotiomycetes</taxon>
        <taxon>Chaetothyriomycetidae</taxon>
        <taxon>Chaetothyriales</taxon>
        <taxon>Chaetothyriales incertae sedis</taxon>
        <taxon>Neophaeococcomyces</taxon>
    </lineage>
</organism>
<gene>
    <name evidence="1" type="primary">TFC1</name>
    <name evidence="1" type="ORF">H2198_000618</name>
</gene>
<proteinExistence type="predicted"/>
<sequence>MLPLSTTKQRPNNAPWLSVPTTGQAISVEHPCIVKNVDKAIDMIGGPPGIAQVLEEPDKGLALSFSPQNPAARTILSNNKRVNNVLLRISVPKRTGRKRKRGSNDPFVEDLTVQQSPKDATYLLRSMADNTAVYSVTALTTLQNMHIWRSMPDFAYSTSQTKIVQDVKNKLLSQHYPSIRAFDLPRTYGLQNTEAVPPSVWSTQSIPQTYTYRQNPAVKIMNDPSTGKRVLKNVQAAPKIYSYQVQWDTPEYPKAPMPDIPPLEQQSAIFQQTVAQLRPLFEKRPIWTRRALLNNLDSTLSSFNLVRFCIAYVAFAIRSGPWRDTYCRIGIDPRTDPAYRVYQSIMLQLVPKGKDVVAAQALVATPRKPSLLHNKEVNSPAPEASTIDTEPSKNTPIPKRQTFTRTWIISKDPKSHIFDGVSPIPQDGKVWQLCDMTDTQLAALRDIPELLIRATCDRRYFGWYANGTNAKIRVALKAKVDAIIEGKPLDNSSLDGFMQLPDNVQFEADLNQGTAGPVVAGDVGRIFGSVRTASTTAAGAAGIGLEQLGGDVGQIREESSIDRDANAIRADAPPPTKIKLGAGLKEWLGENPTRQQLEWGALYRAFARTEPGKVPAYGGGGKGRLSRSKPVVRKSYRPREQQNNSEEQIEGQGGDTTRDTGARQIGSNHATATATVDQGAVPSDPIDVDMDMDTNEYDGPEVQEGEDIIPSIEDYAFGEEDEGELDLDLDIKMEEDEIGAADADQMLEEI</sequence>
<reference evidence="1" key="1">
    <citation type="submission" date="2022-10" db="EMBL/GenBank/DDBJ databases">
        <title>Culturing micro-colonial fungi from biological soil crusts in the Mojave desert and describing Neophaeococcomyces mojavensis, and introducing the new genera and species Taxawa tesnikishii.</title>
        <authorList>
            <person name="Kurbessoian T."/>
            <person name="Stajich J.E."/>
        </authorList>
    </citation>
    <scope>NUCLEOTIDE SEQUENCE</scope>
    <source>
        <strain evidence="1">JES_112</strain>
    </source>
</reference>
<accession>A0ACC3AJY2</accession>
<evidence type="ECO:0000313" key="1">
    <source>
        <dbReference type="EMBL" id="KAJ9663858.1"/>
    </source>
</evidence>
<dbReference type="Proteomes" id="UP001172386">
    <property type="component" value="Unassembled WGS sequence"/>
</dbReference>